<evidence type="ECO:0000313" key="1">
    <source>
        <dbReference type="EMBL" id="KZS02550.1"/>
    </source>
</evidence>
<comment type="caution">
    <text evidence="1">The sequence shown here is derived from an EMBL/GenBank/DDBJ whole genome shotgun (WGS) entry which is preliminary data.</text>
</comment>
<organism evidence="1 2">
    <name type="scientific">Daphnia magna</name>
    <dbReference type="NCBI Taxonomy" id="35525"/>
    <lineage>
        <taxon>Eukaryota</taxon>
        <taxon>Metazoa</taxon>
        <taxon>Ecdysozoa</taxon>
        <taxon>Arthropoda</taxon>
        <taxon>Crustacea</taxon>
        <taxon>Branchiopoda</taxon>
        <taxon>Diplostraca</taxon>
        <taxon>Cladocera</taxon>
        <taxon>Anomopoda</taxon>
        <taxon>Daphniidae</taxon>
        <taxon>Daphnia</taxon>
    </lineage>
</organism>
<evidence type="ECO:0000313" key="2">
    <source>
        <dbReference type="Proteomes" id="UP000076858"/>
    </source>
</evidence>
<feature type="non-terminal residue" evidence="1">
    <location>
        <position position="1"/>
    </location>
</feature>
<name>A0A164JQ95_9CRUS</name>
<keyword evidence="2" id="KW-1185">Reference proteome</keyword>
<accession>A0A164JQ95</accession>
<sequence>QRENAKPLIRLCRLSDDSAKTISANCRKPFRQIAENHFGKVAELSPMKLPIRQKSIRQLCKCKLAANTVEYTDKRIAYYLVYLILTSSEVDCDSY</sequence>
<dbReference type="EMBL" id="LRGB01004100">
    <property type="protein sequence ID" value="KZS02550.1"/>
    <property type="molecule type" value="Genomic_DNA"/>
</dbReference>
<dbReference type="Proteomes" id="UP000076858">
    <property type="component" value="Unassembled WGS sequence"/>
</dbReference>
<dbReference type="AlphaFoldDB" id="A0A164JQ95"/>
<reference evidence="1 2" key="1">
    <citation type="submission" date="2016-03" db="EMBL/GenBank/DDBJ databases">
        <title>EvidentialGene: Evidence-directed Construction of Genes on Genomes.</title>
        <authorList>
            <person name="Gilbert D.G."/>
            <person name="Choi J.-H."/>
            <person name="Mockaitis K."/>
            <person name="Colbourne J."/>
            <person name="Pfrender M."/>
        </authorList>
    </citation>
    <scope>NUCLEOTIDE SEQUENCE [LARGE SCALE GENOMIC DNA]</scope>
    <source>
        <strain evidence="1 2">Xinb3</strain>
        <tissue evidence="1">Complete organism</tissue>
    </source>
</reference>
<proteinExistence type="predicted"/>
<protein>
    <submittedName>
        <fullName evidence="1">Uncharacterized protein</fullName>
    </submittedName>
</protein>
<gene>
    <name evidence="1" type="ORF">APZ42_000369</name>
</gene>